<evidence type="ECO:0000313" key="3">
    <source>
        <dbReference type="Proteomes" id="UP000001037"/>
    </source>
</evidence>
<dbReference type="STRING" id="694429.Pyrfu_0044"/>
<evidence type="ECO:0000313" key="2">
    <source>
        <dbReference type="EMBL" id="AEM37916.1"/>
    </source>
</evidence>
<proteinExistence type="inferred from homology"/>
<dbReference type="HOGENOM" id="CLU_134829_1_0_2"/>
<dbReference type="Gene3D" id="3.30.1440.10">
    <property type="match status" value="1"/>
</dbReference>
<evidence type="ECO:0000256" key="1">
    <source>
        <dbReference type="HAMAP-Rule" id="MF_01112"/>
    </source>
</evidence>
<comment type="similarity">
    <text evidence="1">Belongs to the UPF0201 family.</text>
</comment>
<dbReference type="SUPFAM" id="SSF55282">
    <property type="entry name" value="RL5-like"/>
    <property type="match status" value="1"/>
</dbReference>
<dbReference type="EMBL" id="CP002838">
    <property type="protein sequence ID" value="AEM37916.1"/>
    <property type="molecule type" value="Genomic_DNA"/>
</dbReference>
<dbReference type="PANTHER" id="PTHR39652:SF1">
    <property type="entry name" value="UPF0201 PROTEIN TK1335"/>
    <property type="match status" value="1"/>
</dbReference>
<dbReference type="HAMAP" id="MF_01112">
    <property type="entry name" value="UPF0201"/>
    <property type="match status" value="1"/>
</dbReference>
<dbReference type="AlphaFoldDB" id="G0EE00"/>
<accession>G0EE00</accession>
<dbReference type="OrthoDB" id="7819at2157"/>
<dbReference type="InterPro" id="IPR022803">
    <property type="entry name" value="Ribosomal_uL5_dom_sf"/>
</dbReference>
<dbReference type="KEGG" id="pfm:Pyrfu_0044"/>
<dbReference type="PANTHER" id="PTHR39652">
    <property type="entry name" value="UPF0201 PROTEIN TK1335"/>
    <property type="match status" value="1"/>
</dbReference>
<keyword evidence="3" id="KW-1185">Reference proteome</keyword>
<dbReference type="InParanoid" id="G0EE00"/>
<dbReference type="Proteomes" id="UP000001037">
    <property type="component" value="Chromosome"/>
</dbReference>
<dbReference type="eggNOG" id="arCOG01043">
    <property type="taxonomic scope" value="Archaea"/>
</dbReference>
<dbReference type="Pfam" id="PF01877">
    <property type="entry name" value="RNA_binding"/>
    <property type="match status" value="1"/>
</dbReference>
<gene>
    <name evidence="2" type="ordered locus">Pyrfu_0044</name>
</gene>
<sequence length="149" mass="17171">MGANVPRVRVEAEIRPTEDPEKVKQAVLNVFIPDRIRIEEYGEYRLLVAEADSLRSLERLHQLLRQDRILDAARRHMTRGVEKGFLVFKLNKQVALVGHVSFVDMDSEAPMGPITFIVEWDKPEEVVDWLAPPTRMGRPIYEKPRPDAS</sequence>
<dbReference type="NCBIfam" id="NF001687">
    <property type="entry name" value="PRK00447.1"/>
    <property type="match status" value="1"/>
</dbReference>
<protein>
    <recommendedName>
        <fullName evidence="1">UPF0201 protein Pyrfu_0044</fullName>
    </recommendedName>
</protein>
<dbReference type="InterPro" id="IPR002739">
    <property type="entry name" value="PAB1135-like"/>
</dbReference>
<organism evidence="2 3">
    <name type="scientific">Pyrolobus fumarii (strain DSM 11204 / 1A)</name>
    <dbReference type="NCBI Taxonomy" id="694429"/>
    <lineage>
        <taxon>Archaea</taxon>
        <taxon>Thermoproteota</taxon>
        <taxon>Thermoprotei</taxon>
        <taxon>Desulfurococcales</taxon>
        <taxon>Pyrodictiaceae</taxon>
        <taxon>Pyrolobus</taxon>
    </lineage>
</organism>
<name>G0EE00_PYRF1</name>
<reference evidence="2 3" key="1">
    <citation type="journal article" date="2011" name="Stand. Genomic Sci.">
        <title>Complete genome sequence of the hyperthermophilic chemolithoautotroph Pyrolobus fumarii type strain (1A).</title>
        <authorList>
            <person name="Anderson I."/>
            <person name="Goker M."/>
            <person name="Nolan M."/>
            <person name="Lucas S."/>
            <person name="Hammon N."/>
            <person name="Deshpande S."/>
            <person name="Cheng J.F."/>
            <person name="Tapia R."/>
            <person name="Han C."/>
            <person name="Goodwin L."/>
            <person name="Pitluck S."/>
            <person name="Huntemann M."/>
            <person name="Liolios K."/>
            <person name="Ivanova N."/>
            <person name="Pagani I."/>
            <person name="Mavromatis K."/>
            <person name="Ovchinikova G."/>
            <person name="Pati A."/>
            <person name="Chen A."/>
            <person name="Palaniappan K."/>
            <person name="Land M."/>
            <person name="Hauser L."/>
            <person name="Brambilla E.M."/>
            <person name="Huber H."/>
            <person name="Yasawong M."/>
            <person name="Rohde M."/>
            <person name="Spring S."/>
            <person name="Abt B."/>
            <person name="Sikorski J."/>
            <person name="Wirth R."/>
            <person name="Detter J.C."/>
            <person name="Woyke T."/>
            <person name="Bristow J."/>
            <person name="Eisen J.A."/>
            <person name="Markowitz V."/>
            <person name="Hugenholtz P."/>
            <person name="Kyrpides N.C."/>
            <person name="Klenk H.P."/>
            <person name="Lapidus A."/>
        </authorList>
    </citation>
    <scope>NUCLEOTIDE SEQUENCE [LARGE SCALE GENOMIC DNA]</scope>
    <source>
        <strain evidence="3">DSM 11204 / 1A</strain>
    </source>
</reference>